<dbReference type="GO" id="GO:0004497">
    <property type="term" value="F:monooxygenase activity"/>
    <property type="evidence" value="ECO:0007669"/>
    <property type="project" value="UniProtKB-KW"/>
</dbReference>
<keyword evidence="7" id="KW-0560">Oxidoreductase</keyword>
<proteinExistence type="inferred from homology"/>
<dbReference type="EnsemblPlants" id="Kaladp0630s0006.1.v1.1">
    <property type="protein sequence ID" value="Kaladp0630s0006.1.v1.1"/>
    <property type="gene ID" value="Kaladp0630s0006.v1.1"/>
</dbReference>
<evidence type="ECO:0000256" key="2">
    <source>
        <dbReference type="ARBA" id="ARBA00010617"/>
    </source>
</evidence>
<evidence type="ECO:0000256" key="6">
    <source>
        <dbReference type="ARBA" id="ARBA00022989"/>
    </source>
</evidence>
<dbReference type="Proteomes" id="UP000594263">
    <property type="component" value="Unplaced"/>
</dbReference>
<dbReference type="AlphaFoldDB" id="A0A7N1A6Q8"/>
<evidence type="ECO:0000313" key="13">
    <source>
        <dbReference type="Proteomes" id="UP000594263"/>
    </source>
</evidence>
<dbReference type="GO" id="GO:0016020">
    <property type="term" value="C:membrane"/>
    <property type="evidence" value="ECO:0007669"/>
    <property type="project" value="UniProtKB-SubCell"/>
</dbReference>
<comment type="similarity">
    <text evidence="2">Belongs to the cytochrome P450 family.</text>
</comment>
<keyword evidence="6 11" id="KW-1133">Transmembrane helix</keyword>
<evidence type="ECO:0000256" key="7">
    <source>
        <dbReference type="ARBA" id="ARBA00023002"/>
    </source>
</evidence>
<evidence type="ECO:0000256" key="3">
    <source>
        <dbReference type="ARBA" id="ARBA00022617"/>
    </source>
</evidence>
<keyword evidence="13" id="KW-1185">Reference proteome</keyword>
<evidence type="ECO:0000256" key="9">
    <source>
        <dbReference type="ARBA" id="ARBA00023033"/>
    </source>
</evidence>
<dbReference type="OMA" id="ASPFIHH"/>
<dbReference type="InterPro" id="IPR001128">
    <property type="entry name" value="Cyt_P450"/>
</dbReference>
<comment type="subcellular location">
    <subcellularLocation>
        <location evidence="1">Membrane</location>
    </subcellularLocation>
</comment>
<keyword evidence="4 11" id="KW-0812">Transmembrane</keyword>
<organism evidence="12 13">
    <name type="scientific">Kalanchoe fedtschenkoi</name>
    <name type="common">Lavender scallops</name>
    <name type="synonym">South American air plant</name>
    <dbReference type="NCBI Taxonomy" id="63787"/>
    <lineage>
        <taxon>Eukaryota</taxon>
        <taxon>Viridiplantae</taxon>
        <taxon>Streptophyta</taxon>
        <taxon>Embryophyta</taxon>
        <taxon>Tracheophyta</taxon>
        <taxon>Spermatophyta</taxon>
        <taxon>Magnoliopsida</taxon>
        <taxon>eudicotyledons</taxon>
        <taxon>Gunneridae</taxon>
        <taxon>Pentapetalae</taxon>
        <taxon>Saxifragales</taxon>
        <taxon>Crassulaceae</taxon>
        <taxon>Kalanchoe</taxon>
    </lineage>
</organism>
<dbReference type="SUPFAM" id="SSF48264">
    <property type="entry name" value="Cytochrome P450"/>
    <property type="match status" value="1"/>
</dbReference>
<protein>
    <recommendedName>
        <fullName evidence="14">Cytochrome P450</fullName>
    </recommendedName>
</protein>
<evidence type="ECO:0000256" key="5">
    <source>
        <dbReference type="ARBA" id="ARBA00022723"/>
    </source>
</evidence>
<dbReference type="GO" id="GO:0016705">
    <property type="term" value="F:oxidoreductase activity, acting on paired donors, with incorporation or reduction of molecular oxygen"/>
    <property type="evidence" value="ECO:0007669"/>
    <property type="project" value="InterPro"/>
</dbReference>
<evidence type="ECO:0000256" key="1">
    <source>
        <dbReference type="ARBA" id="ARBA00004370"/>
    </source>
</evidence>
<dbReference type="Gramene" id="Kaladp0630s0006.1.v1.1">
    <property type="protein sequence ID" value="Kaladp0630s0006.1.v1.1"/>
    <property type="gene ID" value="Kaladp0630s0006.v1.1"/>
</dbReference>
<evidence type="ECO:0000256" key="4">
    <source>
        <dbReference type="ARBA" id="ARBA00022692"/>
    </source>
</evidence>
<dbReference type="PANTHER" id="PTHR24282">
    <property type="entry name" value="CYTOCHROME P450 FAMILY MEMBER"/>
    <property type="match status" value="1"/>
</dbReference>
<evidence type="ECO:0000256" key="8">
    <source>
        <dbReference type="ARBA" id="ARBA00023004"/>
    </source>
</evidence>
<dbReference type="PANTHER" id="PTHR24282:SF255">
    <property type="entry name" value="CYTOCHROME P450 72A11-RELATED"/>
    <property type="match status" value="1"/>
</dbReference>
<dbReference type="Gene3D" id="1.10.630.10">
    <property type="entry name" value="Cytochrome P450"/>
    <property type="match status" value="1"/>
</dbReference>
<name>A0A7N1A6Q8_KALFE</name>
<evidence type="ECO:0000256" key="11">
    <source>
        <dbReference type="SAM" id="Phobius"/>
    </source>
</evidence>
<dbReference type="GO" id="GO:0005506">
    <property type="term" value="F:iron ion binding"/>
    <property type="evidence" value="ECO:0007669"/>
    <property type="project" value="InterPro"/>
</dbReference>
<accession>A0A7N1A6Q8</accession>
<keyword evidence="8" id="KW-0408">Iron</keyword>
<reference evidence="12" key="1">
    <citation type="submission" date="2021-01" db="UniProtKB">
        <authorList>
            <consortium name="EnsemblPlants"/>
        </authorList>
    </citation>
    <scope>IDENTIFICATION</scope>
</reference>
<sequence length="214" mass="24713">MDSTVTTATLIAALLSSVLILTWAYQVINWLWLTPKRLERSLKRQGVRGGSYRILYGDMKENLKMMQEAKSKPIGLSESIVPRLLPYVDQCLKTYGNSSIMWLGPKPRILVMEPELIKDIFNKISEFHKPKGNPLTRLLATGVATYEDDKWVKHRKLINPTYFFFFFKNPFIIIYKRNGAERATKGARYERGGALRPPRYKGARRRYNNGLALI</sequence>
<dbReference type="GO" id="GO:0020037">
    <property type="term" value="F:heme binding"/>
    <property type="evidence" value="ECO:0007669"/>
    <property type="project" value="InterPro"/>
</dbReference>
<keyword evidence="5" id="KW-0479">Metal-binding</keyword>
<feature type="transmembrane region" description="Helical" evidence="11">
    <location>
        <begin position="12"/>
        <end position="33"/>
    </location>
</feature>
<dbReference type="InterPro" id="IPR036396">
    <property type="entry name" value="Cyt_P450_sf"/>
</dbReference>
<dbReference type="Pfam" id="PF00067">
    <property type="entry name" value="p450"/>
    <property type="match status" value="1"/>
</dbReference>
<keyword evidence="9" id="KW-0503">Monooxygenase</keyword>
<evidence type="ECO:0008006" key="14">
    <source>
        <dbReference type="Google" id="ProtNLM"/>
    </source>
</evidence>
<keyword evidence="3" id="KW-0349">Heme</keyword>
<evidence type="ECO:0000256" key="10">
    <source>
        <dbReference type="ARBA" id="ARBA00023136"/>
    </source>
</evidence>
<keyword evidence="10 11" id="KW-0472">Membrane</keyword>
<evidence type="ECO:0000313" key="12">
    <source>
        <dbReference type="EnsemblPlants" id="Kaladp0630s0006.1.v1.1"/>
    </source>
</evidence>
<dbReference type="InterPro" id="IPR050665">
    <property type="entry name" value="Cytochrome_P450_Monooxygen"/>
</dbReference>